<organism evidence="7 8">
    <name type="scientific">Rodentibacter caecimuris</name>
    <dbReference type="NCBI Taxonomy" id="1796644"/>
    <lineage>
        <taxon>Bacteria</taxon>
        <taxon>Pseudomonadati</taxon>
        <taxon>Pseudomonadota</taxon>
        <taxon>Gammaproteobacteria</taxon>
        <taxon>Pasteurellales</taxon>
        <taxon>Pasteurellaceae</taxon>
        <taxon>Rodentibacter</taxon>
    </lineage>
</organism>
<evidence type="ECO:0000256" key="5">
    <source>
        <dbReference type="ARBA" id="ARBA00023237"/>
    </source>
</evidence>
<dbReference type="PROSITE" id="PS51257">
    <property type="entry name" value="PROKAR_LIPOPROTEIN"/>
    <property type="match status" value="1"/>
</dbReference>
<proteinExistence type="predicted"/>
<keyword evidence="5" id="KW-0998">Cell outer membrane</keyword>
<protein>
    <recommendedName>
        <fullName evidence="9">Lipoprotein</fullName>
    </recommendedName>
</protein>
<evidence type="ECO:0000256" key="4">
    <source>
        <dbReference type="ARBA" id="ARBA00023139"/>
    </source>
</evidence>
<keyword evidence="4" id="KW-0564">Palmitate</keyword>
<keyword evidence="3" id="KW-0472">Membrane</keyword>
<evidence type="ECO:0000256" key="1">
    <source>
        <dbReference type="ARBA" id="ARBA00004459"/>
    </source>
</evidence>
<evidence type="ECO:0000256" key="3">
    <source>
        <dbReference type="ARBA" id="ARBA00023136"/>
    </source>
</evidence>
<comment type="caution">
    <text evidence="7">The sequence shown here is derived from an EMBL/GenBank/DDBJ whole genome shotgun (WGS) entry which is preliminary data.</text>
</comment>
<keyword evidence="8" id="KW-1185">Reference proteome</keyword>
<dbReference type="Pfam" id="PF13627">
    <property type="entry name" value="LptM_cons"/>
    <property type="match status" value="1"/>
</dbReference>
<evidence type="ECO:0000313" key="8">
    <source>
        <dbReference type="Proteomes" id="UP000188820"/>
    </source>
</evidence>
<sequence length="67" mass="7501">MKKKISILLLGTATFFLMGCGVKGPLYFPEKEKIGQHEPDCESNLYGKNVNKVKCIKTPILSTKQDQ</sequence>
<reference evidence="7 8" key="1">
    <citation type="submission" date="2016-10" db="EMBL/GenBank/DDBJ databases">
        <title>Rodentibacter gen. nov. and new species.</title>
        <authorList>
            <person name="Christensen H."/>
        </authorList>
    </citation>
    <scope>NUCLEOTIDE SEQUENCE [LARGE SCALE GENOMIC DNA]</scope>
    <source>
        <strain evidence="7 8">1998236014</strain>
    </source>
</reference>
<dbReference type="InterPro" id="IPR032831">
    <property type="entry name" value="LptM_cons"/>
</dbReference>
<dbReference type="Proteomes" id="UP000188820">
    <property type="component" value="Unassembled WGS sequence"/>
</dbReference>
<gene>
    <name evidence="7" type="ORF">BKG89_08465</name>
</gene>
<keyword evidence="2" id="KW-0732">Signal</keyword>
<comment type="subcellular location">
    <subcellularLocation>
        <location evidence="1">Cell outer membrane</location>
        <topology evidence="1">Lipid-anchor</topology>
    </subcellularLocation>
</comment>
<accession>A0ABX3KX91</accession>
<name>A0ABX3KX91_9PAST</name>
<dbReference type="EMBL" id="MLAA01000036">
    <property type="protein sequence ID" value="OOF67980.1"/>
    <property type="molecule type" value="Genomic_DNA"/>
</dbReference>
<evidence type="ECO:0000256" key="6">
    <source>
        <dbReference type="ARBA" id="ARBA00023288"/>
    </source>
</evidence>
<keyword evidence="6" id="KW-0449">Lipoprotein</keyword>
<evidence type="ECO:0000256" key="2">
    <source>
        <dbReference type="ARBA" id="ARBA00022729"/>
    </source>
</evidence>
<evidence type="ECO:0000313" key="7">
    <source>
        <dbReference type="EMBL" id="OOF67980.1"/>
    </source>
</evidence>
<evidence type="ECO:0008006" key="9">
    <source>
        <dbReference type="Google" id="ProtNLM"/>
    </source>
</evidence>
<dbReference type="NCBIfam" id="NF047847">
    <property type="entry name" value="SS_mature_LptM"/>
    <property type="match status" value="1"/>
</dbReference>